<dbReference type="Proteomes" id="UP000271222">
    <property type="component" value="Unassembled WGS sequence"/>
</dbReference>
<dbReference type="EMBL" id="RJTL01000082">
    <property type="protein sequence ID" value="RNL99759.1"/>
    <property type="molecule type" value="Genomic_DNA"/>
</dbReference>
<organism evidence="3 4">
    <name type="scientific">Ralstonia pseudosolanacearum</name>
    <dbReference type="NCBI Taxonomy" id="1310165"/>
    <lineage>
        <taxon>Bacteria</taxon>
        <taxon>Pseudomonadati</taxon>
        <taxon>Pseudomonadota</taxon>
        <taxon>Betaproteobacteria</taxon>
        <taxon>Burkholderiales</taxon>
        <taxon>Burkholderiaceae</taxon>
        <taxon>Ralstonia</taxon>
        <taxon>Ralstonia solanacearum species complex</taxon>
    </lineage>
</organism>
<dbReference type="Pfam" id="PF06527">
    <property type="entry name" value="TniQ"/>
    <property type="match status" value="1"/>
</dbReference>
<evidence type="ECO:0000313" key="4">
    <source>
        <dbReference type="Proteomes" id="UP000271222"/>
    </source>
</evidence>
<reference evidence="3 4" key="1">
    <citation type="submission" date="2018-10" db="EMBL/GenBank/DDBJ databases">
        <title>Draft Genome Sequence of Ralstonia pseudosolanacearum (R. solanacearum phylotype I) Strain Tg03 Isolated from Luffa cylindrica in China.</title>
        <authorList>
            <person name="Yuan G.-Q."/>
            <person name="Li Q.-Q."/>
            <person name="Zhang Y.-W."/>
        </authorList>
    </citation>
    <scope>NUCLEOTIDE SEQUENCE [LARGE SCALE GENOMIC DNA]</scope>
    <source>
        <strain evidence="3 4">Tg03</strain>
    </source>
</reference>
<evidence type="ECO:0000259" key="2">
    <source>
        <dbReference type="Pfam" id="PF06527"/>
    </source>
</evidence>
<comment type="caution">
    <text evidence="3">The sequence shown here is derived from an EMBL/GenBank/DDBJ whole genome shotgun (WGS) entry which is preliminary data.</text>
</comment>
<gene>
    <name evidence="3" type="ORF">EGA29_25570</name>
</gene>
<dbReference type="RefSeq" id="WP_081049993.1">
    <property type="nucleotide sequence ID" value="NZ_QKYS01000085.1"/>
</dbReference>
<proteinExistence type="predicted"/>
<sequence>MLMTRPLSLVYAPDPFSNESAASWIHRTCQFHGVAYRTLVRHLGLKPVLDPDLATPHDHVCRIGVGTGIAPKRLEALAGVFQVVHKHPKLKQLLNFDRKTPAYRFCPLCLASDRIPYLRIQWRFNDWDFCPLHRCRMSKCCPTCGAKILGTKPCLRIPGDELPSILHCAACKQPLVAVVELEAREVWVSPAKIAIQQAIVSAVREGFFHIGGLKSPLSLGFLLWLKDNRDLVKDCLARGAWRPETERPKLIMKELLESYSVQRGNRKSVEELFRRRKRWMKKRRTCRAEACYEDFISRQTARRTEPEAEEANQKTDPVMAIQRDPSVAPQP</sequence>
<evidence type="ECO:0000313" key="3">
    <source>
        <dbReference type="EMBL" id="RNL99759.1"/>
    </source>
</evidence>
<dbReference type="InterPro" id="IPR009492">
    <property type="entry name" value="TniQ"/>
</dbReference>
<feature type="region of interest" description="Disordered" evidence="1">
    <location>
        <begin position="300"/>
        <end position="331"/>
    </location>
</feature>
<name>A0A454TIJ4_9RALS</name>
<accession>A0A454TIJ4</accession>
<dbReference type="AlphaFoldDB" id="A0A454TIJ4"/>
<dbReference type="OrthoDB" id="9036115at2"/>
<feature type="domain" description="TniQ" evidence="2">
    <location>
        <begin position="11"/>
        <end position="136"/>
    </location>
</feature>
<protein>
    <recommendedName>
        <fullName evidence="2">TniQ domain-containing protein</fullName>
    </recommendedName>
</protein>
<evidence type="ECO:0000256" key="1">
    <source>
        <dbReference type="SAM" id="MobiDB-lite"/>
    </source>
</evidence>